<keyword evidence="2" id="KW-1185">Reference proteome</keyword>
<reference evidence="1 2" key="1">
    <citation type="journal article" date="2022" name="bioRxiv">
        <title>The genome of the oomycete Peronosclerospora sorghi, a cosmopolitan pathogen of maize and sorghum, is inflated with dispersed pseudogenes.</title>
        <authorList>
            <person name="Fletcher K."/>
            <person name="Martin F."/>
            <person name="Isakeit T."/>
            <person name="Cavanaugh K."/>
            <person name="Magill C."/>
            <person name="Michelmore R."/>
        </authorList>
    </citation>
    <scope>NUCLEOTIDE SEQUENCE [LARGE SCALE GENOMIC DNA]</scope>
    <source>
        <strain evidence="1">P6</strain>
    </source>
</reference>
<comment type="caution">
    <text evidence="1">The sequence shown here is derived from an EMBL/GenBank/DDBJ whole genome shotgun (WGS) entry which is preliminary data.</text>
</comment>
<evidence type="ECO:0000313" key="2">
    <source>
        <dbReference type="Proteomes" id="UP001163321"/>
    </source>
</evidence>
<organism evidence="1 2">
    <name type="scientific">Peronosclerospora sorghi</name>
    <dbReference type="NCBI Taxonomy" id="230839"/>
    <lineage>
        <taxon>Eukaryota</taxon>
        <taxon>Sar</taxon>
        <taxon>Stramenopiles</taxon>
        <taxon>Oomycota</taxon>
        <taxon>Peronosporomycetes</taxon>
        <taxon>Peronosporales</taxon>
        <taxon>Peronosporaceae</taxon>
        <taxon>Peronosclerospora</taxon>
    </lineage>
</organism>
<sequence length="61" mass="6426">MNGEDIENEGPGACPALLCIMDQGKTNQFGNIESGTAMRSISPELCAIGEIAFLSFLSVPH</sequence>
<name>A0ACC0VL90_9STRA</name>
<accession>A0ACC0VL90</accession>
<gene>
    <name evidence="1" type="ORF">PsorP6_004632</name>
</gene>
<protein>
    <submittedName>
        <fullName evidence="1">Uncharacterized protein</fullName>
    </submittedName>
</protein>
<dbReference type="EMBL" id="CM047587">
    <property type="protein sequence ID" value="KAI9906851.1"/>
    <property type="molecule type" value="Genomic_DNA"/>
</dbReference>
<evidence type="ECO:0000313" key="1">
    <source>
        <dbReference type="EMBL" id="KAI9906851.1"/>
    </source>
</evidence>
<proteinExistence type="predicted"/>
<dbReference type="Proteomes" id="UP001163321">
    <property type="component" value="Chromosome 8"/>
</dbReference>